<sequence length="136" mass="15944">MNNKHYRPYLRQHLANQNSRFSSENSRQRNARNNAEPSVLKFFVPKTGKNQGLNRKKYLHRLAIRSRNDFDHFSTSSRDGLTVDACNDESNYKNEENEKFILNLIMKIYSCYSLNSVENLKSIVGLSTKRKKMNIP</sequence>
<protein>
    <submittedName>
        <fullName evidence="2">Uncharacterized protein</fullName>
    </submittedName>
</protein>
<evidence type="ECO:0000313" key="3">
    <source>
        <dbReference type="Proteomes" id="UP000887458"/>
    </source>
</evidence>
<comment type="caution">
    <text evidence="2">The sequence shown here is derived from an EMBL/GenBank/DDBJ whole genome shotgun (WGS) entry which is preliminary data.</text>
</comment>
<feature type="compositionally biased region" description="Polar residues" evidence="1">
    <location>
        <begin position="14"/>
        <end position="25"/>
    </location>
</feature>
<evidence type="ECO:0000256" key="1">
    <source>
        <dbReference type="SAM" id="MobiDB-lite"/>
    </source>
</evidence>
<proteinExistence type="predicted"/>
<keyword evidence="3" id="KW-1185">Reference proteome</keyword>
<feature type="region of interest" description="Disordered" evidence="1">
    <location>
        <begin position="14"/>
        <end position="41"/>
    </location>
</feature>
<reference evidence="2 3" key="1">
    <citation type="journal article" date="2018" name="J. Allergy Clin. Immunol.">
        <title>High-quality assembly of Dermatophagoides pteronyssinus genome and transcriptome reveals a wide range of novel allergens.</title>
        <authorList>
            <person name="Liu X.Y."/>
            <person name="Yang K.Y."/>
            <person name="Wang M.Q."/>
            <person name="Kwok J.S."/>
            <person name="Zeng X."/>
            <person name="Yang Z."/>
            <person name="Xiao X.J."/>
            <person name="Lau C.P."/>
            <person name="Li Y."/>
            <person name="Huang Z.M."/>
            <person name="Ba J.G."/>
            <person name="Yim A.K."/>
            <person name="Ouyang C.Y."/>
            <person name="Ngai S.M."/>
            <person name="Chan T.F."/>
            <person name="Leung E.L."/>
            <person name="Liu L."/>
            <person name="Liu Z.G."/>
            <person name="Tsui S.K."/>
        </authorList>
    </citation>
    <scope>NUCLEOTIDE SEQUENCE [LARGE SCALE GENOMIC DNA]</scope>
    <source>
        <strain evidence="2">Derp</strain>
    </source>
</reference>
<dbReference type="EMBL" id="NJHN03000060">
    <property type="protein sequence ID" value="KAH9419335.1"/>
    <property type="molecule type" value="Genomic_DNA"/>
</dbReference>
<organism evidence="2 3">
    <name type="scientific">Dermatophagoides pteronyssinus</name>
    <name type="common">European house dust mite</name>
    <dbReference type="NCBI Taxonomy" id="6956"/>
    <lineage>
        <taxon>Eukaryota</taxon>
        <taxon>Metazoa</taxon>
        <taxon>Ecdysozoa</taxon>
        <taxon>Arthropoda</taxon>
        <taxon>Chelicerata</taxon>
        <taxon>Arachnida</taxon>
        <taxon>Acari</taxon>
        <taxon>Acariformes</taxon>
        <taxon>Sarcoptiformes</taxon>
        <taxon>Astigmata</taxon>
        <taxon>Psoroptidia</taxon>
        <taxon>Analgoidea</taxon>
        <taxon>Pyroglyphidae</taxon>
        <taxon>Dermatophagoidinae</taxon>
        <taxon>Dermatophagoides</taxon>
    </lineage>
</organism>
<dbReference type="Proteomes" id="UP000887458">
    <property type="component" value="Unassembled WGS sequence"/>
</dbReference>
<name>A0ABQ8JAB2_DERPT</name>
<gene>
    <name evidence="2" type="ORF">DERP_005845</name>
</gene>
<reference evidence="2 3" key="2">
    <citation type="journal article" date="2022" name="Mol. Biol. Evol.">
        <title>Comparative Genomics Reveals Insights into the Divergent Evolution of Astigmatic Mites and Household Pest Adaptations.</title>
        <authorList>
            <person name="Xiong Q."/>
            <person name="Wan A.T."/>
            <person name="Liu X."/>
            <person name="Fung C.S."/>
            <person name="Xiao X."/>
            <person name="Malainual N."/>
            <person name="Hou J."/>
            <person name="Wang L."/>
            <person name="Wang M."/>
            <person name="Yang K.Y."/>
            <person name="Cui Y."/>
            <person name="Leung E.L."/>
            <person name="Nong W."/>
            <person name="Shin S.K."/>
            <person name="Au S.W."/>
            <person name="Jeong K.Y."/>
            <person name="Chew F.T."/>
            <person name="Hui J.H."/>
            <person name="Leung T.F."/>
            <person name="Tungtrongchitr A."/>
            <person name="Zhong N."/>
            <person name="Liu Z."/>
            <person name="Tsui S.K."/>
        </authorList>
    </citation>
    <scope>NUCLEOTIDE SEQUENCE [LARGE SCALE GENOMIC DNA]</scope>
    <source>
        <strain evidence="2">Derp</strain>
    </source>
</reference>
<evidence type="ECO:0000313" key="2">
    <source>
        <dbReference type="EMBL" id="KAH9419335.1"/>
    </source>
</evidence>
<accession>A0ABQ8JAB2</accession>